<organism evidence="6 7">
    <name type="scientific">Pigmentiphaga litoralis</name>
    <dbReference type="NCBI Taxonomy" id="516702"/>
    <lineage>
        <taxon>Bacteria</taxon>
        <taxon>Pseudomonadati</taxon>
        <taxon>Pseudomonadota</taxon>
        <taxon>Betaproteobacteria</taxon>
        <taxon>Burkholderiales</taxon>
        <taxon>Alcaligenaceae</taxon>
        <taxon>Pigmentiphaga</taxon>
    </lineage>
</organism>
<sequence>MDLQQIAYFVQVADLCSFSRAAHVLGVTQPALSRQVSLLEAELGCRLLHRHGRGVVPTEAGQRMLAHGQALLAHAEQVKRDVRAVIDTGAGRVSIGLPPRVAHCLTPVLLRAFRDSDPQVAINVVEALSAQLREALLAGRLDLALLYDPPATSQLDCVPLFREEMVLVGHPPDGDRLPAAIPVADLGRYPMILPSRPNAIRTVVEAACRTQDVALDIVAEVDAVHTQLRMAAEGQGYTVLPRSTLSATARAADLAWAPIGSPALRNRLVLATSRSKPPGAAGGAVGALIQRIDWTALFEGRPALP</sequence>
<dbReference type="Proteomes" id="UP000542125">
    <property type="component" value="Unassembled WGS sequence"/>
</dbReference>
<dbReference type="SUPFAM" id="SSF53850">
    <property type="entry name" value="Periplasmic binding protein-like II"/>
    <property type="match status" value="1"/>
</dbReference>
<dbReference type="SUPFAM" id="SSF46785">
    <property type="entry name" value="Winged helix' DNA-binding domain"/>
    <property type="match status" value="1"/>
</dbReference>
<evidence type="ECO:0000259" key="5">
    <source>
        <dbReference type="PROSITE" id="PS50931"/>
    </source>
</evidence>
<name>A0A7Y9IZD5_9BURK</name>
<dbReference type="GO" id="GO:0003700">
    <property type="term" value="F:DNA-binding transcription factor activity"/>
    <property type="evidence" value="ECO:0007669"/>
    <property type="project" value="InterPro"/>
</dbReference>
<dbReference type="Pfam" id="PF00126">
    <property type="entry name" value="HTH_1"/>
    <property type="match status" value="1"/>
</dbReference>
<dbReference type="GO" id="GO:0003677">
    <property type="term" value="F:DNA binding"/>
    <property type="evidence" value="ECO:0007669"/>
    <property type="project" value="UniProtKB-KW"/>
</dbReference>
<dbReference type="InterPro" id="IPR036390">
    <property type="entry name" value="WH_DNA-bd_sf"/>
</dbReference>
<dbReference type="PROSITE" id="PS50931">
    <property type="entry name" value="HTH_LYSR"/>
    <property type="match status" value="1"/>
</dbReference>
<reference evidence="6 7" key="1">
    <citation type="submission" date="2020-07" db="EMBL/GenBank/DDBJ databases">
        <title>Genomic Encyclopedia of Type Strains, Phase IV (KMG-V): Genome sequencing to study the core and pangenomes of soil and plant-associated prokaryotes.</title>
        <authorList>
            <person name="Whitman W."/>
        </authorList>
    </citation>
    <scope>NUCLEOTIDE SEQUENCE [LARGE SCALE GENOMIC DNA]</scope>
    <source>
        <strain evidence="6 7">SAS40</strain>
    </source>
</reference>
<dbReference type="Gene3D" id="1.10.10.10">
    <property type="entry name" value="Winged helix-like DNA-binding domain superfamily/Winged helix DNA-binding domain"/>
    <property type="match status" value="1"/>
</dbReference>
<evidence type="ECO:0000313" key="6">
    <source>
        <dbReference type="EMBL" id="NYE85615.1"/>
    </source>
</evidence>
<dbReference type="Pfam" id="PF03466">
    <property type="entry name" value="LysR_substrate"/>
    <property type="match status" value="1"/>
</dbReference>
<proteinExistence type="inferred from homology"/>
<gene>
    <name evidence="6" type="ORF">FHW18_004922</name>
</gene>
<feature type="domain" description="HTH lysR-type" evidence="5">
    <location>
        <begin position="1"/>
        <end position="58"/>
    </location>
</feature>
<accession>A0A7Y9IZD5</accession>
<dbReference type="InterPro" id="IPR050950">
    <property type="entry name" value="HTH-type_LysR_regulators"/>
</dbReference>
<evidence type="ECO:0000256" key="2">
    <source>
        <dbReference type="ARBA" id="ARBA00023015"/>
    </source>
</evidence>
<evidence type="ECO:0000313" key="7">
    <source>
        <dbReference type="Proteomes" id="UP000542125"/>
    </source>
</evidence>
<protein>
    <submittedName>
        <fullName evidence="6">LysR family nitrogen assimilation transcriptional regulator</fullName>
    </submittedName>
</protein>
<comment type="caution">
    <text evidence="6">The sequence shown here is derived from an EMBL/GenBank/DDBJ whole genome shotgun (WGS) entry which is preliminary data.</text>
</comment>
<dbReference type="AlphaFoldDB" id="A0A7Y9IZD5"/>
<dbReference type="InterPro" id="IPR000847">
    <property type="entry name" value="LysR_HTH_N"/>
</dbReference>
<keyword evidence="3" id="KW-0238">DNA-binding</keyword>
<dbReference type="EMBL" id="JACBYR010000002">
    <property type="protein sequence ID" value="NYE85615.1"/>
    <property type="molecule type" value="Genomic_DNA"/>
</dbReference>
<dbReference type="RefSeq" id="WP_179589683.1">
    <property type="nucleotide sequence ID" value="NZ_JACBYR010000002.1"/>
</dbReference>
<dbReference type="FunFam" id="1.10.10.10:FF:000001">
    <property type="entry name" value="LysR family transcriptional regulator"/>
    <property type="match status" value="1"/>
</dbReference>
<keyword evidence="7" id="KW-1185">Reference proteome</keyword>
<keyword evidence="4" id="KW-0804">Transcription</keyword>
<dbReference type="InterPro" id="IPR036388">
    <property type="entry name" value="WH-like_DNA-bd_sf"/>
</dbReference>
<dbReference type="PANTHER" id="PTHR30419">
    <property type="entry name" value="HTH-TYPE TRANSCRIPTIONAL REGULATOR YBHD"/>
    <property type="match status" value="1"/>
</dbReference>
<dbReference type="Gene3D" id="3.40.190.290">
    <property type="match status" value="1"/>
</dbReference>
<comment type="similarity">
    <text evidence="1">Belongs to the LysR transcriptional regulatory family.</text>
</comment>
<dbReference type="InterPro" id="IPR005119">
    <property type="entry name" value="LysR_subst-bd"/>
</dbReference>
<keyword evidence="2" id="KW-0805">Transcription regulation</keyword>
<evidence type="ECO:0000256" key="1">
    <source>
        <dbReference type="ARBA" id="ARBA00009437"/>
    </source>
</evidence>
<dbReference type="GO" id="GO:0005829">
    <property type="term" value="C:cytosol"/>
    <property type="evidence" value="ECO:0007669"/>
    <property type="project" value="TreeGrafter"/>
</dbReference>
<evidence type="ECO:0000256" key="3">
    <source>
        <dbReference type="ARBA" id="ARBA00023125"/>
    </source>
</evidence>
<dbReference type="PRINTS" id="PR00039">
    <property type="entry name" value="HTHLYSR"/>
</dbReference>
<evidence type="ECO:0000256" key="4">
    <source>
        <dbReference type="ARBA" id="ARBA00023163"/>
    </source>
</evidence>